<dbReference type="OrthoDB" id="10499091at2759"/>
<protein>
    <submittedName>
        <fullName evidence="2">Uncharacterized protein</fullName>
    </submittedName>
</protein>
<reference evidence="2" key="1">
    <citation type="journal article" date="2021" name="Nat. Commun.">
        <title>Genetic determinants of endophytism in the Arabidopsis root mycobiome.</title>
        <authorList>
            <person name="Mesny F."/>
            <person name="Miyauchi S."/>
            <person name="Thiergart T."/>
            <person name="Pickel B."/>
            <person name="Atanasova L."/>
            <person name="Karlsson M."/>
            <person name="Huettel B."/>
            <person name="Barry K.W."/>
            <person name="Haridas S."/>
            <person name="Chen C."/>
            <person name="Bauer D."/>
            <person name="Andreopoulos W."/>
            <person name="Pangilinan J."/>
            <person name="LaButti K."/>
            <person name="Riley R."/>
            <person name="Lipzen A."/>
            <person name="Clum A."/>
            <person name="Drula E."/>
            <person name="Henrissat B."/>
            <person name="Kohler A."/>
            <person name="Grigoriev I.V."/>
            <person name="Martin F.M."/>
            <person name="Hacquard S."/>
        </authorList>
    </citation>
    <scope>NUCLEOTIDE SEQUENCE</scope>
    <source>
        <strain evidence="2">MPI-SDFR-AT-0117</strain>
    </source>
</reference>
<accession>A0A9P8V2P0</accession>
<proteinExistence type="predicted"/>
<sequence length="311" mass="33802">MSAVYGPMAIDTVEEMQMAIDTAGEKSDVMMLDTAEEMEDVMMLDAPEEMEDVVMLDAPEMNATGFSRNPFTASLERKNYFKSASRTNNPFTNALAYMAGNPFSTASANKTANPFAGAQHQTRKQVAAAGQASYPFSTASANPFLGEKAARKQQAAGARQARNPFSTSTASANPFLGEKAARKQFAEASQARNPFSAGATQAHNPFSAGAVQARNRFSTSTIQAASVHHHGPDCSAHQHYNEQYKFVCCSDAMDIDTPRETTKFARRDRKLACRRMAQLEQEKSLNSAVPQISIDEYITPPSSEDGLDLIL</sequence>
<organism evidence="2 3">
    <name type="scientific">Plectosphaerella plurivora</name>
    <dbReference type="NCBI Taxonomy" id="936078"/>
    <lineage>
        <taxon>Eukaryota</taxon>
        <taxon>Fungi</taxon>
        <taxon>Dikarya</taxon>
        <taxon>Ascomycota</taxon>
        <taxon>Pezizomycotina</taxon>
        <taxon>Sordariomycetes</taxon>
        <taxon>Hypocreomycetidae</taxon>
        <taxon>Glomerellales</taxon>
        <taxon>Plectosphaerellaceae</taxon>
        <taxon>Plectosphaerella</taxon>
    </lineage>
</organism>
<feature type="compositionally biased region" description="Polar residues" evidence="1">
    <location>
        <begin position="163"/>
        <end position="172"/>
    </location>
</feature>
<comment type="caution">
    <text evidence="2">The sequence shown here is derived from an EMBL/GenBank/DDBJ whole genome shotgun (WGS) entry which is preliminary data.</text>
</comment>
<evidence type="ECO:0000313" key="2">
    <source>
        <dbReference type="EMBL" id="KAH6669736.1"/>
    </source>
</evidence>
<evidence type="ECO:0000256" key="1">
    <source>
        <dbReference type="SAM" id="MobiDB-lite"/>
    </source>
</evidence>
<gene>
    <name evidence="2" type="ORF">F5X68DRAFT_236432</name>
</gene>
<dbReference type="EMBL" id="JAGSXJ010000031">
    <property type="protein sequence ID" value="KAH6669736.1"/>
    <property type="molecule type" value="Genomic_DNA"/>
</dbReference>
<dbReference type="AlphaFoldDB" id="A0A9P8V2P0"/>
<feature type="region of interest" description="Disordered" evidence="1">
    <location>
        <begin position="148"/>
        <end position="174"/>
    </location>
</feature>
<name>A0A9P8V2P0_9PEZI</name>
<evidence type="ECO:0000313" key="3">
    <source>
        <dbReference type="Proteomes" id="UP000770015"/>
    </source>
</evidence>
<feature type="compositionally biased region" description="Low complexity" evidence="1">
    <location>
        <begin position="152"/>
        <end position="162"/>
    </location>
</feature>
<keyword evidence="3" id="KW-1185">Reference proteome</keyword>
<dbReference type="Proteomes" id="UP000770015">
    <property type="component" value="Unassembled WGS sequence"/>
</dbReference>